<accession>A0A5A7VN31</accession>
<evidence type="ECO:0000256" key="1">
    <source>
        <dbReference type="SAM" id="MobiDB-lite"/>
    </source>
</evidence>
<dbReference type="AlphaFoldDB" id="A0A5A7VN31"/>
<evidence type="ECO:0000313" key="6">
    <source>
        <dbReference type="Proteomes" id="UP000321947"/>
    </source>
</evidence>
<evidence type="ECO:0000313" key="5">
    <source>
        <dbReference type="Proteomes" id="UP000321393"/>
    </source>
</evidence>
<comment type="caution">
    <text evidence="3">The sequence shown here is derived from an EMBL/GenBank/DDBJ whole genome shotgun (WGS) entry which is preliminary data.</text>
</comment>
<feature type="region of interest" description="Disordered" evidence="1">
    <location>
        <begin position="1"/>
        <end position="32"/>
    </location>
</feature>
<proteinExistence type="predicted"/>
<evidence type="ECO:0000313" key="4">
    <source>
        <dbReference type="EMBL" id="TYK04102.1"/>
    </source>
</evidence>
<dbReference type="EMBL" id="SSTD01014757">
    <property type="protein sequence ID" value="TYK04102.1"/>
    <property type="molecule type" value="Genomic_DNA"/>
</dbReference>
<dbReference type="InterPro" id="IPR046796">
    <property type="entry name" value="Transposase_32_dom"/>
</dbReference>
<name>A0A5A7VN31_CUCMM</name>
<dbReference type="Proteomes" id="UP000321393">
    <property type="component" value="Unassembled WGS sequence"/>
</dbReference>
<protein>
    <recommendedName>
        <fullName evidence="2">Putative plant transposon protein domain-containing protein</fullName>
    </recommendedName>
</protein>
<feature type="domain" description="Putative plant transposon protein" evidence="2">
    <location>
        <begin position="95"/>
        <end position="239"/>
    </location>
</feature>
<dbReference type="Proteomes" id="UP000321947">
    <property type="component" value="Unassembled WGS sequence"/>
</dbReference>
<dbReference type="EMBL" id="SSTE01000850">
    <property type="protein sequence ID" value="KAA0066659.1"/>
    <property type="molecule type" value="Genomic_DNA"/>
</dbReference>
<organism evidence="3 5">
    <name type="scientific">Cucumis melo var. makuwa</name>
    <name type="common">Oriental melon</name>
    <dbReference type="NCBI Taxonomy" id="1194695"/>
    <lineage>
        <taxon>Eukaryota</taxon>
        <taxon>Viridiplantae</taxon>
        <taxon>Streptophyta</taxon>
        <taxon>Embryophyta</taxon>
        <taxon>Tracheophyta</taxon>
        <taxon>Spermatophyta</taxon>
        <taxon>Magnoliopsida</taxon>
        <taxon>eudicotyledons</taxon>
        <taxon>Gunneridae</taxon>
        <taxon>Pentapetalae</taxon>
        <taxon>rosids</taxon>
        <taxon>fabids</taxon>
        <taxon>Cucurbitales</taxon>
        <taxon>Cucurbitaceae</taxon>
        <taxon>Benincaseae</taxon>
        <taxon>Cucumis</taxon>
    </lineage>
</organism>
<gene>
    <name evidence="4" type="ORF">E5676_scaffold2119G00400</name>
    <name evidence="3" type="ORF">E6C27_scaffold979G00910</name>
</gene>
<evidence type="ECO:0000259" key="2">
    <source>
        <dbReference type="Pfam" id="PF20167"/>
    </source>
</evidence>
<sequence>MNAPQTESNQPRADPKSKKKKSQQNRRNITTKIGRKKIPLNIPFVPIDGISFHLEESVQRWKYVLQRRVAYEVNVFDKHHSHLSVMDLIVKSGQSKTISNVGSFYPKLIKELIVNLPSEFDNPSSPNYYTIHIRGLKFKISPIVINGFLGNTVESSSTPSYPSNDVLASVLSGGTFSIWLVNGISTVSLKTFLYQIYNDNSVDADLFIYSQLLRHVRTFGVKIPIHLPCFFSSLLVHQNTDILTPNDALGPNSKTLSLSYRLFQGSYVLDIEHDMRPSRNPRIV</sequence>
<reference evidence="5 6" key="1">
    <citation type="submission" date="2019-08" db="EMBL/GenBank/DDBJ databases">
        <title>Draft genome sequences of two oriental melons (Cucumis melo L. var makuwa).</title>
        <authorList>
            <person name="Kwon S.-Y."/>
        </authorList>
    </citation>
    <scope>NUCLEOTIDE SEQUENCE [LARGE SCALE GENOMIC DNA]</scope>
    <source>
        <strain evidence="6">cv. Chang Bougi</strain>
        <strain evidence="5">cv. SW 3</strain>
        <tissue evidence="3">Leaf</tissue>
    </source>
</reference>
<feature type="compositionally biased region" description="Polar residues" evidence="1">
    <location>
        <begin position="1"/>
        <end position="11"/>
    </location>
</feature>
<dbReference type="OrthoDB" id="1432796at2759"/>
<dbReference type="Pfam" id="PF20167">
    <property type="entry name" value="Transposase_32"/>
    <property type="match status" value="1"/>
</dbReference>
<evidence type="ECO:0000313" key="3">
    <source>
        <dbReference type="EMBL" id="KAA0066659.1"/>
    </source>
</evidence>